<dbReference type="EMBL" id="RBWX01000011">
    <property type="protein sequence ID" value="RKS85587.1"/>
    <property type="molecule type" value="Genomic_DNA"/>
</dbReference>
<accession>A0AAD1FZV1</accession>
<protein>
    <recommendedName>
        <fullName evidence="5">DNA repair protein MmcB-related protein</fullName>
    </recommendedName>
</protein>
<evidence type="ECO:0000313" key="2">
    <source>
        <dbReference type="EMBL" id="RKS85587.1"/>
    </source>
</evidence>
<dbReference type="Proteomes" id="UP000275727">
    <property type="component" value="Chromosome"/>
</dbReference>
<dbReference type="AlphaFoldDB" id="A0AAD1FZV1"/>
<keyword evidence="4" id="KW-1185">Reference proteome</keyword>
<sequence>MSPAALPAESPMVACDVVRGVTRMFHHLGLAALAEVPLRNGRRADVYAIDAKGEIVICEVKVSLADLRGDMKWPDYLDFCDRFFWAVPPHIPAAILDEPAFRPEISGVIVADRFDAAILRNAPANPLPAARRRTEILRFGRLAASRFQRAEDPFFGELS</sequence>
<reference evidence="2 4" key="2">
    <citation type="submission" date="2018-10" db="EMBL/GenBank/DDBJ databases">
        <title>Genomic Encyclopedia of Type Strains, Phase IV (KMG-IV): sequencing the most valuable type-strain genomes for metagenomic binning, comparative biology and taxonomic classification.</title>
        <authorList>
            <person name="Goeker M."/>
        </authorList>
    </citation>
    <scope>NUCLEOTIDE SEQUENCE [LARGE SCALE GENOMIC DNA]</scope>
    <source>
        <strain evidence="2 4">DSM 19791</strain>
    </source>
</reference>
<evidence type="ECO:0000313" key="4">
    <source>
        <dbReference type="Proteomes" id="UP000276029"/>
    </source>
</evidence>
<gene>
    <name evidence="1" type="primary">mmcB</name>
    <name evidence="2" type="ORF">DFR51_3507</name>
    <name evidence="1" type="ORF">SmB9_07760</name>
</gene>
<evidence type="ECO:0000313" key="3">
    <source>
        <dbReference type="Proteomes" id="UP000275727"/>
    </source>
</evidence>
<dbReference type="RefSeq" id="WP_121053412.1">
    <property type="nucleotide sequence ID" value="NZ_AP018711.1"/>
</dbReference>
<proteinExistence type="predicted"/>
<organism evidence="1 3">
    <name type="scientific">Sphingosinicella microcystinivorans</name>
    <dbReference type="NCBI Taxonomy" id="335406"/>
    <lineage>
        <taxon>Bacteria</taxon>
        <taxon>Pseudomonadati</taxon>
        <taxon>Pseudomonadota</taxon>
        <taxon>Alphaproteobacteria</taxon>
        <taxon>Sphingomonadales</taxon>
        <taxon>Sphingosinicellaceae</taxon>
        <taxon>Sphingosinicella</taxon>
    </lineage>
</organism>
<name>A0AAD1FZV1_SPHMI</name>
<reference evidence="1 3" key="1">
    <citation type="submission" date="2018-06" db="EMBL/GenBank/DDBJ databases">
        <title>Complete Genome Sequence of the Microcystin-Degrading Bacterium Sphingosinicella microcystinivorans Strain B-9.</title>
        <authorList>
            <person name="Jin H."/>
            <person name="Nishizawa T."/>
            <person name="Guo Y."/>
            <person name="Nishizawa A."/>
            <person name="Park H."/>
            <person name="Kato H."/>
            <person name="Tsuji K."/>
            <person name="Harada K."/>
        </authorList>
    </citation>
    <scope>NUCLEOTIDE SEQUENCE [LARGE SCALE GENOMIC DNA]</scope>
    <source>
        <strain evidence="1 3">B9</strain>
    </source>
</reference>
<evidence type="ECO:0008006" key="5">
    <source>
        <dbReference type="Google" id="ProtNLM"/>
    </source>
</evidence>
<dbReference type="PIRSF" id="PIRSF031796">
    <property type="entry name" value="UPC031796"/>
    <property type="match status" value="1"/>
</dbReference>
<evidence type="ECO:0000313" key="1">
    <source>
        <dbReference type="EMBL" id="BBE33118.1"/>
    </source>
</evidence>
<dbReference type="InterPro" id="IPR009394">
    <property type="entry name" value="MmcB-like"/>
</dbReference>
<dbReference type="EMBL" id="AP018711">
    <property type="protein sequence ID" value="BBE33118.1"/>
    <property type="molecule type" value="Genomic_DNA"/>
</dbReference>
<dbReference type="Proteomes" id="UP000276029">
    <property type="component" value="Unassembled WGS sequence"/>
</dbReference>
<dbReference type="Pfam" id="PF06319">
    <property type="entry name" value="MmcB-like"/>
    <property type="match status" value="1"/>
</dbReference>
<dbReference type="KEGG" id="smic:SmB9_07760"/>